<protein>
    <submittedName>
        <fullName evidence="7">NET domain-containing protein</fullName>
    </submittedName>
</protein>
<organism evidence="7">
    <name type="scientific">Nippostrongylus brasiliensis</name>
    <name type="common">Rat hookworm</name>
    <dbReference type="NCBI Taxonomy" id="27835"/>
    <lineage>
        <taxon>Eukaryota</taxon>
        <taxon>Metazoa</taxon>
        <taxon>Ecdysozoa</taxon>
        <taxon>Nematoda</taxon>
        <taxon>Chromadorea</taxon>
        <taxon>Rhabditida</taxon>
        <taxon>Rhabditina</taxon>
        <taxon>Rhabditomorpha</taxon>
        <taxon>Strongyloidea</taxon>
        <taxon>Heligmosomidae</taxon>
        <taxon>Nippostrongylus</taxon>
    </lineage>
</organism>
<evidence type="ECO:0000256" key="1">
    <source>
        <dbReference type="ARBA" id="ARBA00023015"/>
    </source>
</evidence>
<gene>
    <name evidence="5" type="ORF">NBR_LOCUS21919</name>
</gene>
<dbReference type="SUPFAM" id="SSF48508">
    <property type="entry name" value="Nuclear receptor ligand-binding domain"/>
    <property type="match status" value="1"/>
</dbReference>
<dbReference type="EMBL" id="UYSL01027063">
    <property type="protein sequence ID" value="VDL86351.1"/>
    <property type="molecule type" value="Genomic_DNA"/>
</dbReference>
<keyword evidence="3" id="KW-0675">Receptor</keyword>
<dbReference type="Proteomes" id="UP000271162">
    <property type="component" value="Unassembled WGS sequence"/>
</dbReference>
<sequence length="293" mass="32566">MSRSWLAENKPRVNPRKRSSNPDEVPSPGEEVSVPKAYLNELIRRAKRPPAFCECRCTCGFYPSGTRLVALESGKDRPSCSSSPLPSPCSPFLAKPEQQYSTHPLLPFNNYQKQDVTKLTAGDLRYQADVPGPQNLVYLPTIGSSMMLSAFSTVQPMMPFGSVVPCLRSPPDLIDEHHPPIIEKCPVSSKSQTPLLSNRYLTLCPQDLNLMQELVRANEPLKAPIDLQFNDELTLMDVVKISEAALKRIVCMARDLAAFQALDIEDKKNIMKGNKEEDDSGVDAHLFHSSTIN</sequence>
<dbReference type="STRING" id="27835.A0A0N4YXE6"/>
<evidence type="ECO:0000256" key="4">
    <source>
        <dbReference type="SAM" id="MobiDB-lite"/>
    </source>
</evidence>
<dbReference type="Gene3D" id="1.10.565.10">
    <property type="entry name" value="Retinoid X Receptor"/>
    <property type="match status" value="1"/>
</dbReference>
<evidence type="ECO:0000313" key="6">
    <source>
        <dbReference type="Proteomes" id="UP000271162"/>
    </source>
</evidence>
<reference evidence="5 6" key="2">
    <citation type="submission" date="2018-11" db="EMBL/GenBank/DDBJ databases">
        <authorList>
            <consortium name="Pathogen Informatics"/>
        </authorList>
    </citation>
    <scope>NUCLEOTIDE SEQUENCE [LARGE SCALE GENOMIC DNA]</scope>
</reference>
<keyword evidence="2" id="KW-0804">Transcription</keyword>
<name>A0A0N4YXE6_NIPBR</name>
<accession>A0A0N4YXE6</accession>
<dbReference type="WBParaSite" id="NBR_0002191801-mRNA-1">
    <property type="protein sequence ID" value="NBR_0002191801-mRNA-1"/>
    <property type="gene ID" value="NBR_0002191801"/>
</dbReference>
<keyword evidence="6" id="KW-1185">Reference proteome</keyword>
<keyword evidence="1" id="KW-0805">Transcription regulation</keyword>
<evidence type="ECO:0000313" key="5">
    <source>
        <dbReference type="EMBL" id="VDL86351.1"/>
    </source>
</evidence>
<evidence type="ECO:0000256" key="2">
    <source>
        <dbReference type="ARBA" id="ARBA00023163"/>
    </source>
</evidence>
<evidence type="ECO:0000313" key="7">
    <source>
        <dbReference type="WBParaSite" id="NBR_0002191801-mRNA-1"/>
    </source>
</evidence>
<reference evidence="7" key="1">
    <citation type="submission" date="2017-02" db="UniProtKB">
        <authorList>
            <consortium name="WormBaseParasite"/>
        </authorList>
    </citation>
    <scope>IDENTIFICATION</scope>
</reference>
<dbReference type="InterPro" id="IPR035500">
    <property type="entry name" value="NHR-like_dom_sf"/>
</dbReference>
<feature type="region of interest" description="Disordered" evidence="4">
    <location>
        <begin position="1"/>
        <end position="32"/>
    </location>
</feature>
<proteinExistence type="predicted"/>
<evidence type="ECO:0000256" key="3">
    <source>
        <dbReference type="ARBA" id="ARBA00023170"/>
    </source>
</evidence>
<dbReference type="AlphaFoldDB" id="A0A0N4YXE6"/>